<dbReference type="STRING" id="1307761.L21SP2_0536"/>
<dbReference type="RefSeq" id="WP_024266900.1">
    <property type="nucleotide sequence ID" value="NC_023035.1"/>
</dbReference>
<proteinExistence type="predicted"/>
<evidence type="ECO:0000313" key="2">
    <source>
        <dbReference type="Proteomes" id="UP000018680"/>
    </source>
</evidence>
<name>V5WDT4_9SPIO</name>
<dbReference type="KEGG" id="slr:L21SP2_0536"/>
<protein>
    <submittedName>
        <fullName evidence="1">Uncharacterized protein</fullName>
    </submittedName>
</protein>
<gene>
    <name evidence="1" type="ORF">L21SP2_0536</name>
</gene>
<dbReference type="Proteomes" id="UP000018680">
    <property type="component" value="Chromosome"/>
</dbReference>
<organism evidence="1 2">
    <name type="scientific">Salinispira pacifica</name>
    <dbReference type="NCBI Taxonomy" id="1307761"/>
    <lineage>
        <taxon>Bacteria</taxon>
        <taxon>Pseudomonadati</taxon>
        <taxon>Spirochaetota</taxon>
        <taxon>Spirochaetia</taxon>
        <taxon>Spirochaetales</taxon>
        <taxon>Spirochaetaceae</taxon>
        <taxon>Salinispira</taxon>
    </lineage>
</organism>
<sequence length="80" mass="9087">MIHTIHFYDTPEPEHNADVIPVDDELLDTLLEDVSRTLDSILETTGSEISSTGFRSMPVEFIRFQGGKRKKHQLYNGEPA</sequence>
<dbReference type="AlphaFoldDB" id="V5WDT4"/>
<dbReference type="EMBL" id="CP006939">
    <property type="protein sequence ID" value="AHC13968.1"/>
    <property type="molecule type" value="Genomic_DNA"/>
</dbReference>
<evidence type="ECO:0000313" key="1">
    <source>
        <dbReference type="EMBL" id="AHC13968.1"/>
    </source>
</evidence>
<dbReference type="HOGENOM" id="CLU_2587699_0_0_12"/>
<keyword evidence="2" id="KW-1185">Reference proteome</keyword>
<reference evidence="1 2" key="1">
    <citation type="journal article" date="2015" name="Stand. Genomic Sci.">
        <title>Complete genome sequence and description of Salinispira pacifica gen. nov., sp. nov., a novel spirochaete isolated form a hypersaline microbial mat.</title>
        <authorList>
            <person name="Ben Hania W."/>
            <person name="Joseph M."/>
            <person name="Schumann P."/>
            <person name="Bunk B."/>
            <person name="Fiebig A."/>
            <person name="Sproer C."/>
            <person name="Klenk H.P."/>
            <person name="Fardeau M.L."/>
            <person name="Spring S."/>
        </authorList>
    </citation>
    <scope>NUCLEOTIDE SEQUENCE [LARGE SCALE GENOMIC DNA]</scope>
    <source>
        <strain evidence="1 2">L21-RPul-D2</strain>
    </source>
</reference>
<accession>V5WDT4</accession>